<reference evidence="1" key="1">
    <citation type="submission" date="2018-02" db="EMBL/GenBank/DDBJ databases">
        <title>Rhizophora mucronata_Transcriptome.</title>
        <authorList>
            <person name="Meera S.P."/>
            <person name="Sreeshan A."/>
            <person name="Augustine A."/>
        </authorList>
    </citation>
    <scope>NUCLEOTIDE SEQUENCE</scope>
    <source>
        <tissue evidence="1">Leaf</tissue>
    </source>
</reference>
<accession>A0A2P2PR04</accession>
<protein>
    <submittedName>
        <fullName evidence="1">Uncharacterized protein</fullName>
    </submittedName>
</protein>
<dbReference type="AlphaFoldDB" id="A0A2P2PR04"/>
<dbReference type="EMBL" id="GGEC01076690">
    <property type="protein sequence ID" value="MBX57174.1"/>
    <property type="molecule type" value="Transcribed_RNA"/>
</dbReference>
<sequence length="20" mass="2374">MCQISKQLEIAVTKIWWPAQ</sequence>
<proteinExistence type="predicted"/>
<evidence type="ECO:0000313" key="1">
    <source>
        <dbReference type="EMBL" id="MBX57174.1"/>
    </source>
</evidence>
<organism evidence="1">
    <name type="scientific">Rhizophora mucronata</name>
    <name type="common">Asiatic mangrove</name>
    <dbReference type="NCBI Taxonomy" id="61149"/>
    <lineage>
        <taxon>Eukaryota</taxon>
        <taxon>Viridiplantae</taxon>
        <taxon>Streptophyta</taxon>
        <taxon>Embryophyta</taxon>
        <taxon>Tracheophyta</taxon>
        <taxon>Spermatophyta</taxon>
        <taxon>Magnoliopsida</taxon>
        <taxon>eudicotyledons</taxon>
        <taxon>Gunneridae</taxon>
        <taxon>Pentapetalae</taxon>
        <taxon>rosids</taxon>
        <taxon>fabids</taxon>
        <taxon>Malpighiales</taxon>
        <taxon>Rhizophoraceae</taxon>
        <taxon>Rhizophora</taxon>
    </lineage>
</organism>
<name>A0A2P2PR04_RHIMU</name>